<protein>
    <submittedName>
        <fullName evidence="2">2-aminomuconate deaminase (AmnD)</fullName>
        <ecNumber evidence="2">3.5.99.5</ecNumber>
    </submittedName>
</protein>
<dbReference type="EC" id="3.5.99.5" evidence="2"/>
<dbReference type="InterPro" id="IPR006175">
    <property type="entry name" value="YjgF/YER057c/UK114"/>
</dbReference>
<dbReference type="SUPFAM" id="SSF55298">
    <property type="entry name" value="YjgF-like"/>
    <property type="match status" value="1"/>
</dbReference>
<name>A0A075G0V4_9EURY</name>
<dbReference type="GO" id="GO:0005829">
    <property type="term" value="C:cytosol"/>
    <property type="evidence" value="ECO:0007669"/>
    <property type="project" value="TreeGrafter"/>
</dbReference>
<keyword evidence="2" id="KW-0378">Hydrolase</keyword>
<dbReference type="AlphaFoldDB" id="A0A075G0V4"/>
<organism evidence="2">
    <name type="scientific">uncultured marine group II/III euryarchaeote AD1000_91_C10</name>
    <dbReference type="NCBI Taxonomy" id="1457825"/>
    <lineage>
        <taxon>Archaea</taxon>
        <taxon>Methanobacteriati</taxon>
        <taxon>Methanobacteriota</taxon>
        <taxon>environmental samples</taxon>
    </lineage>
</organism>
<dbReference type="Pfam" id="PF01042">
    <property type="entry name" value="Ribonuc_L-PSP"/>
    <property type="match status" value="1"/>
</dbReference>
<proteinExistence type="inferred from homology"/>
<dbReference type="CDD" id="cd00448">
    <property type="entry name" value="YjgF_YER057c_UK114_family"/>
    <property type="match status" value="1"/>
</dbReference>
<dbReference type="Gene3D" id="3.30.1330.40">
    <property type="entry name" value="RutC-like"/>
    <property type="match status" value="1"/>
</dbReference>
<dbReference type="InterPro" id="IPR006056">
    <property type="entry name" value="RidA"/>
</dbReference>
<sequence length="123" mass="13691">MAINTEKSAKPIGAYVHAKEVDGFVFLSGIGPREPKTDEIPDGIEAQTHAVFRNVKAVLEACDLEMENVVDIMVFLTNMENDFKKFNEIYGEYLKGYEVTRTTIEVGALPTPIAVEFKVVAHK</sequence>
<gene>
    <name evidence="2" type="primary">amnD</name>
</gene>
<dbReference type="PANTHER" id="PTHR11803:SF48">
    <property type="entry name" value="2-AMINOMUCONATE DEAMINASE"/>
    <property type="match status" value="1"/>
</dbReference>
<comment type="similarity">
    <text evidence="1">Belongs to the RutC family.</text>
</comment>
<dbReference type="FunFam" id="3.30.1330.40:FF:000001">
    <property type="entry name" value="L-PSP family endoribonuclease"/>
    <property type="match status" value="1"/>
</dbReference>
<dbReference type="EMBL" id="KF900498">
    <property type="protein sequence ID" value="AIE97124.1"/>
    <property type="molecule type" value="Genomic_DNA"/>
</dbReference>
<reference evidence="2" key="1">
    <citation type="journal article" date="2014" name="Genome Biol. Evol.">
        <title>Pangenome evidence for extensive interdomain horizontal transfer affecting lineage core and shell genes in uncultured planktonic thaumarchaeota and euryarchaeota.</title>
        <authorList>
            <person name="Deschamps P."/>
            <person name="Zivanovic Y."/>
            <person name="Moreira D."/>
            <person name="Rodriguez-Valera F."/>
            <person name="Lopez-Garcia P."/>
        </authorList>
    </citation>
    <scope>NUCLEOTIDE SEQUENCE</scope>
</reference>
<accession>A0A075G0V4</accession>
<dbReference type="NCBIfam" id="TIGR00004">
    <property type="entry name" value="Rid family detoxifying hydrolase"/>
    <property type="match status" value="1"/>
</dbReference>
<dbReference type="GO" id="GO:0050540">
    <property type="term" value="F:2-aminomuconate deaminase activity"/>
    <property type="evidence" value="ECO:0007669"/>
    <property type="project" value="UniProtKB-EC"/>
</dbReference>
<evidence type="ECO:0000313" key="2">
    <source>
        <dbReference type="EMBL" id="AIE97124.1"/>
    </source>
</evidence>
<dbReference type="InterPro" id="IPR035959">
    <property type="entry name" value="RutC-like_sf"/>
</dbReference>
<dbReference type="PANTHER" id="PTHR11803">
    <property type="entry name" value="2-IMINOBUTANOATE/2-IMINOPROPANOATE DEAMINASE RIDA"/>
    <property type="match status" value="1"/>
</dbReference>
<evidence type="ECO:0000256" key="1">
    <source>
        <dbReference type="ARBA" id="ARBA00010552"/>
    </source>
</evidence>